<evidence type="ECO:0000256" key="1">
    <source>
        <dbReference type="ARBA" id="ARBA00022737"/>
    </source>
</evidence>
<feature type="region of interest" description="Disordered" evidence="2">
    <location>
        <begin position="2449"/>
        <end position="2468"/>
    </location>
</feature>
<evidence type="ECO:0000313" key="5">
    <source>
        <dbReference type="Proteomes" id="UP001169027"/>
    </source>
</evidence>
<dbReference type="Pfam" id="PF25023">
    <property type="entry name" value="TEN_YD-shell"/>
    <property type="match status" value="1"/>
</dbReference>
<dbReference type="InterPro" id="IPR031325">
    <property type="entry name" value="RHS_repeat"/>
</dbReference>
<dbReference type="InterPro" id="IPR056823">
    <property type="entry name" value="TEN-like_YD-shell"/>
</dbReference>
<dbReference type="SUPFAM" id="SSF101898">
    <property type="entry name" value="NHL repeat"/>
    <property type="match status" value="1"/>
</dbReference>
<dbReference type="InterPro" id="IPR036779">
    <property type="entry name" value="LysM_dom_sf"/>
</dbReference>
<feature type="region of interest" description="Disordered" evidence="2">
    <location>
        <begin position="3703"/>
        <end position="3724"/>
    </location>
</feature>
<dbReference type="Gene3D" id="2.180.10.10">
    <property type="entry name" value="RHS repeat-associated core"/>
    <property type="match status" value="15"/>
</dbReference>
<dbReference type="SMART" id="SM00257">
    <property type="entry name" value="LysM"/>
    <property type="match status" value="1"/>
</dbReference>
<organism evidence="4 5">
    <name type="scientific">Variovorax ginsengisoli</name>
    <dbReference type="NCBI Taxonomy" id="363844"/>
    <lineage>
        <taxon>Bacteria</taxon>
        <taxon>Pseudomonadati</taxon>
        <taxon>Pseudomonadota</taxon>
        <taxon>Betaproteobacteria</taxon>
        <taxon>Burkholderiales</taxon>
        <taxon>Comamonadaceae</taxon>
        <taxon>Variovorax</taxon>
    </lineage>
</organism>
<dbReference type="CDD" id="cd00118">
    <property type="entry name" value="LysM"/>
    <property type="match status" value="1"/>
</dbReference>
<dbReference type="InterPro" id="IPR043708">
    <property type="entry name" value="DUF5648"/>
</dbReference>
<dbReference type="EMBL" id="JAUKVY010000036">
    <property type="protein sequence ID" value="MDO1537198.1"/>
    <property type="molecule type" value="Genomic_DNA"/>
</dbReference>
<dbReference type="PANTHER" id="PTHR32305">
    <property type="match status" value="1"/>
</dbReference>
<reference evidence="4" key="1">
    <citation type="submission" date="2023-06" db="EMBL/GenBank/DDBJ databases">
        <authorList>
            <person name="Jiang Y."/>
            <person name="Liu Q."/>
        </authorList>
    </citation>
    <scope>NUCLEOTIDE SEQUENCE</scope>
    <source>
        <strain evidence="4">CGMCC 1.12090</strain>
    </source>
</reference>
<name>A0ABT8SFQ7_9BURK</name>
<dbReference type="PROSITE" id="PS51782">
    <property type="entry name" value="LYSM"/>
    <property type="match status" value="1"/>
</dbReference>
<dbReference type="InterPro" id="IPR032109">
    <property type="entry name" value="Big_3_5"/>
</dbReference>
<protein>
    <submittedName>
        <fullName evidence="4">Ig-like domain repeat protein</fullName>
    </submittedName>
</protein>
<dbReference type="Pfam" id="PF01476">
    <property type="entry name" value="LysM"/>
    <property type="match status" value="1"/>
</dbReference>
<dbReference type="Gene3D" id="3.10.350.10">
    <property type="entry name" value="LysM domain"/>
    <property type="match status" value="1"/>
</dbReference>
<dbReference type="InterPro" id="IPR006530">
    <property type="entry name" value="YD"/>
</dbReference>
<dbReference type="Pfam" id="PF16640">
    <property type="entry name" value="Big_3_5"/>
    <property type="match status" value="8"/>
</dbReference>
<feature type="compositionally biased region" description="Basic and acidic residues" evidence="2">
    <location>
        <begin position="5264"/>
        <end position="5274"/>
    </location>
</feature>
<evidence type="ECO:0000259" key="3">
    <source>
        <dbReference type="PROSITE" id="PS51782"/>
    </source>
</evidence>
<evidence type="ECO:0000256" key="2">
    <source>
        <dbReference type="SAM" id="MobiDB-lite"/>
    </source>
</evidence>
<comment type="caution">
    <text evidence="4">The sequence shown here is derived from an EMBL/GenBank/DDBJ whole genome shotgun (WGS) entry which is preliminary data.</text>
</comment>
<dbReference type="RefSeq" id="WP_301815488.1">
    <property type="nucleotide sequence ID" value="NZ_JAUJZH010000036.1"/>
</dbReference>
<gene>
    <name evidence="4" type="ORF">Q2T77_33520</name>
</gene>
<dbReference type="Proteomes" id="UP001169027">
    <property type="component" value="Unassembled WGS sequence"/>
</dbReference>
<sequence length="6290" mass="668119">MVAIVSGNSLGLSLTSLTTLGQRGVIGTAGQGRSGEQSFVNIATGNLVLQDFDDSLQGRGPDIANVRTYNSQGLMTDDNGDNWAVGAFGQRLQLSGTAATPGSTLTRTDRDGAQAVYIWDTATSRYTSLAGAGAMDTIAYDEGASQFVWTDGDTGLVERYQATGQGRLLNVSDPNGNTVTYAYNANGTVQSATSANGEVTWYDYTGTNLAKIRTVDAGGNTLTAVHYTYDGSNRLSSVVVDLTPADNSVADGKTYVTTYTYDGASKRVASVTQTDGTNLSFEYVQVNGVYKVQSVTDALGAVTRFGYTKSRNGNPITTVTDALGAKSVYYSDAEGRLGQMRVGVTDTNALGVSLVNYTYDSDGNVVQIVDGEDNKVRFEYDASGNLLTEVDAFGNTRVRTYGFQNQLLTDTIYANAAVSAGIFSKDAALPETARYVYSASNPRQLRFAVGAQGNVTEYRYDSYGLRTSAIEYQGSLFDTTALAQSAVPTVSDMLTWSAAQDLKLTQRIDYTYDGRGELATSTSYASVASNGIGNTAGAAVTQYVYDSHGRLVQRIEAGVDGGTTQYVYDGLGRLTSTSGPSLDGTTASVTITAYDDVNGRTTVTLANGLSTVSAFDHAGRLVSVTQTSVGTGVLGTTSYFYDADGNLLMTQDPTGARAWQLYDEAGRKVADIDATGALTEYVYNANDQLRQTVAYTARIDTSLLIDGSGQPTTAWKASGQGVGLELLRPESGPDDQKVWRFYDTANRLTWQVDGAGYVTKTTYDGASRILSIKQQARPVDVEALGNGANIELLIDPESVGGITMLPSQDGSDTLIAELADGEGASGVVTFFEGDVPIGSAVVVNGRAELVAPAMPLGTHQVRAAYSGDGVRPASISSSVQIVHKVQPEVTVTEGNGYKELWEEGIVGVRFEGRDGYPRPTGQVKFYNGDTFLGEATLVDGAAVLRGIDFPLGFNMVFVDYVGDELYSPVLGAWGSIQVTPNGTDTTAKVSYSGSDVVISANVRTRMGTTSTPPNGTVEFYSGDTLIGSVQLSGGNAVLQVPFGSLDGLLSVQYLGETDNRASDTGYIWMRPRWTSATSLSVSPASGTQDDTFVLVAQVAGSMPDGVVTFLNGTTVLGTATVVDGYATLAVNNLPQGLTALQASYAGDDENLSSATPQTIGVSVAAGSGTAAPLHTTGTGTSNVWISRQVATAGEPFDPRIGWDADLTGTFSYFVDGVLIGSKPVEWWSDSYGYVPGLAPGQHTIQVVYSGDANFQSVESPIVDLEVAPARTSLELRVDQAYPYVAYAPPYKLTAFVNPSASFDPGYGWPDRPLPTGVVTFYLGDTIVGTSQVIDGVATLSIDEMPNGAEMITAVYSGDAYAQSSEARAFALVREHSQDITTFLSVSKSSATFSNYGVPIRLTATIAEGVTGGTVKFYSYNTGALLGAADMVDGTATIEVSDLPPGDTTVSAVYSGAGRFTPMQEVLAEPLFVAKSESTTVLTASASTASTSDTVTLTAAVSGADVDANGMVTFASGKTVLGMAPVINGVATLDVNNLQVGVHSIQATYSGNATNATSATTLAATITVTPGAAVAPLYSTGSQNPALSWGWSYFATVGTQTYYGLSSAGNASSLTGSFLFFDGDRLIGSYWKTDLDAEIWLSMRFDSLGSRHLTVVYSGDANFAGQVLERSDVNVGAATTKVVLESSGRSYEGGSPTTLTANVLRSPPHDDSNVAALTPAPTGLVTFYSDDLVIGTAPIVDGKAVLSISLPAGSSRIYAVYDGDDFNSASFSYEVQQDVDSEPFYTTTQVSSSGDAAFGENLELLASVATWGPVSGSVQFYDDQVFLAEAPIINGKARLSLTGLTPGMHWNIRAVYPGDSDNAPSEGVLYLYVDRKGSVILNRTPGLITRDDSLTVQVMGGEGMVTFYDGTRILGTVAVVDGMATLSGIRLPAGHRTISVAYTGDENNGSSTLEFELEVAGAPKTTVLASLDAEHDREATTLYDRNGNVQGILDAEGYLTEIVRNAAGEVVETIQYSDRVNFDSEVLRTVAINAARSNYDLASIRPLRWGEDVHTFNIYDARGRLVGQVDGEGYLTETVYDLRGNVTQTTRYAKPVNADPRNATVESLRPLNSESQVVSQVWSAANLLVSRTNVEGTVTEFRYDSVGRLIQTTVAVGTTDEQTHKYRYDLQGRLQGELDGRGSEAAGAADPLSLWAENGFTHTYDAAGRRTSTTDANGHRTLFFYDAIGRLRYTVNALGEVTESRYSAQGQLLEQITYGSTVDVSILGGTQPGGLDTTALESALDAVADDTLDSVVSNAYNATGTLASTVNPLGSTTTYSYNAFREAIASSYTRTDGYVVTDTATYDRRGLKTESVRDTATLAIRERQDYDAFRRVYRTFDGNGNRSQILHDRLGRVVWTEDPSFYANYTTYDAFGRIYTHRDSNTFADTFYLYDTANRSVTVFAPGGASTTVHNRHGQTSSVTDGRDNTTSYSYDKSGNLLQTSTALTSTTNVYDDAGLLLQSTDANGVTTDYTYDAANRLLTQTVDATGLNLITSYDYDAKGQAVSTTDARDIVTTIEFDLGGQVLRRTVDPTGLNLVTTYVHDVTGQVLRVTDANHEVTQYTYDGAGRRILEQVDPDGLNLTRAYEYDAADNVTRSIDGNGNATRYAYDEVNRLVYTLDPLGNVVQQFYDRGGRMIGRTAYSVPIDTTGLPDAVARADIEALVVATPGADVKEIRRYDDADRLRFLIDGTGAVVEYEYDAASNLVEQRAYANRIDLASWNPADAPPITADATRDERVRRVYDELNRLTWQVDGAGAVTNYTYDANGNLVETKAFANALTSAALSSWDGANAPTVTVDASRDMRVRTVYDNANRAVWTVDALGSVSQMVRDANGNVVETRAYANGLDAVTLAAWDGRSEPVVLADDARDISVRQKYDAAGRAIWRVDGTGAVTLTTYDANGNVTQLRQFAGAIAYGAEPETAWMSPQDRVTSYLYDAAGRLRYQLSETDILNVGHEGPGPQLVTSYDYDGAGNLVRKVIHSWELGNLDRIDIDEVFAYLVYRPEVDQVQSMVYDAAGRLSWSVDGTGAVARTDYDGTGRAVRAVQYANMLDVYSFAQQENGYFPPLSEADVLSRLQPDAATDRITVFAHDSAGRRTFTVDALGGVSRSVFDAFGNETQKIAYSNPLTPPDEATSYQDGQLRNLVVASAANDRIEHFGFDQAQRLVLTIDALGAATERLYDGLGLVTETREYARTAGTFGLSSTASANELRARLVQDPSNDRVTRQAFDAAGQSVYTIDPLGYASRNDYDTFGRIVGTHRFALAIPASTPNTLADIEDAVSPDPADRTEAFTFDLAGRVLSHTDAMNGTEAWTFDALGNKLSFTNVAGAVWTYAHDRQGRMIQETSPQVELTTVDVGGDGRLQVDAGSSGLGNVVTRMAYDAFGNLTSRTEAAGRPEQRVTKYAYDQLGRQVRVQYPTAGVYDPAADSLTTNGVDGPAVRVEQLRALTTETRYDAFGNAIANMDVGDNISYKTYDRVGRVAYEVDALGYVTGYDRDAFGNATTLTRYGQLSGLAAPWPNPLDITQVAAVVNALDHSNDRTISSRFDRLGRAIEVTEASVFTFDPDLAGGGGMRAKATRNTYDVFGNLVQVAQFKSTDSWIVTRNVYDKRNQQIATIDAKGYVTTQAFDAAGNLTDRIEYAKPASGEGVTRNLMGWTGLANGDGSVPLPSQDADNDRHTASKYDAGGRKLSDKRFNVEVGTASGAPATRTDLTTTYEYDALGNLTLTTDALDGTTYSYYDALGRVRAVVEPTRASTESGAFLAPLTVFYRDAYGNVVMQTEYVNGASFEAGREGMPLNPVAVPPAQQPVTVTNPEIAALPSGWSLDGTTPLLGYVSDTAFEGGKPLYRMVKGAQHLFTSSEADRLARQTEGWLDDGIAGYLGATQAAGTRSVVRLYNAFGDTTLVSDPGELIRLGFLNWQIDTRHGGDGVVGWISESANGSFDTSLLHFANLDFSARDNLFLAGTVTYTPQVDPASVMRSDRTSYAQFDALGHVVQSTDAMGVNHYSSYNAQGLLAKEWQTDQVLNIEGAPQPQVPVAAQGTPHIMGVGAGILDIPHATGASPGEVEMIPTPALWWTLPAPGTTAEVTLSVQGQPNGWAPGVEVTSTLGYADLTGVQGVYDYRIVFKDASGNVVAHAVGTLTIPSTGTDLSVEDSTPPYIPAHTEAEQSSVRTTYRAYGYDALGHQTHVVDPGDGSVGSLVDSEMSYNGFGELIGKRVNGQEGEYFDYDVAGRMWRTNAGGGVDKVALYDALGRQTAEITSAGAGREDLNLDRDHIQAAEQVAGLANVRRTDTSYDLLGRVVSQALPERREVQGGVDVSNDVLSGGLVSSATPGSAGWVGTNSVHVGWNSLSGLGSGEVRVTISYVSRDAAGNDGPVRQRSQIFDATASDMNVSWTDSASDPHGGVKRVMSVSIEKKDIHGAWASVVDQKSFGEVGRSAFVALPDASQYVTSTGGVLPSSRLEYRLAGSSGAWTVLPSIDFGSGLRVDLTNLATNNYDYRVLTTAPNEEAGSPLQETVTASGVWTVAPQSLLNIGVAGVNSSSQTLEWQGPAGGDIQVIRTRVAGSAGPWTDQAIGHPAGNAWSTMSLAGLAGGTYEYELLWTHPGDPGPYAHANGVVQKVPGTPDQFVQGTPGTPATPAVGVPPIGGITLGSVMAPFADPQTGEQIVRESFYLRLPPAPAGFALPVIQSTSYPYPSGLFNTTLGLDGFWYASFDQISLIDNYGPSPGEYDVIYGYYPSQAHSLIQPWGAAATQLWKARVTVHSDRRVTMEVTPLPYSPGAPGTPGTPDYTIPGTPTAYGWGVTYPGPYAQSQNPASGRLQIGESAGVDGVNGYQRPVVVQNVDRWGNVLSITDPRSVAWKTTYRYNANNQVVEQVQTDSDGNAGAGNPNAATTRINYDALGRQVAVIDALGHVNGQEWDAGGNLVREIHADEGEVIHSYDAFGNRVRTVDAVANQSHSGASTGYLYDKLDRLIRTTRDDGAGRVISEFQRWDEVGRLVSTTNGESETIRYAYDLRGNLVRTTLAMGQATEAAYDALNRKIYEKDAKGSEAAWTYDYFGQLTGHKDIGGATHRYTYDNARQLIEQSSWKGEDHLQDQSFEYDAAGQLLRENDFAVGRTSTYRYDLSGRRIRETTVQGGVVYQDNHIAYDALGRMRWVSDTRATITIDYDLLGNRTRIRTAVDDLAGHYSDRYYQYDKMNRQIVVDAVDAQGTLGADGHSLGYDRNGNRTRDRSQDGEEIVKYDTLNRLERIWKGEVETDHRVYDNASRVVQSGTEADRRVNQYDDNGRLVHQEQWRPDFLFPSTGTNYYYDGVGNVTSTLYVDARQNQSSYTSNAVVATGDRYVNEQSTTRNAQGALAVDANGLNPRLVGTASNKSGGILDHHYDANGDLDWTKNVFEQNPANSEHNFISDAAGNVLYAYYRDTSNNNESQAQRQLVVNGEVLGRYGEVATGRMPLDAFGIPNYTLLTYGQEADFSFGYQGINSQYPAGSAGTHVVQNGDTLSGIAKSNYGNAGLWYLIAEANGLTSDADLMTGQVLRLPPAVSNANNADTFKPYDPSRIANDTPTMLAMPQDKGGCGGVGQVIVAVVAVVVAVVAPYAIPAIGALGPVAGGVVSAALGSVASQAVGNAIGVQDGFSWKQVALAAVGGGIAGGLSGTTPLGGAASDVGNRVVQRAVGNALTQGVAVATGLQSSFSWSSVAASALSAGVSQGLNAAMGYYPGQIGVQFDFGKSLASGLGGSLVAQAARGGKINGAAVAADAFGNILGDKLAAANSSIPAPASAGERSRIMGLFADGPGYGSAGLRADMSATTADQLRADLGLADSNARYPGVQLAAGPGFTGTSPDSLRLGGDLDSEIAGAKAFLGGMDSQGRGASSSAAASGKAAWLATQAQATSNLNASGAGAVRMTSGFESPTSPGNVGGYINSDGEAWATQINVAEAASPAPISRPGDSIQPLSDSEAFFAFNPAGRFAKGVGGAALDAWLAVPRAAVGVGNLARDAIGYASNAIAPQRSVLTGRPIPYQPRSALVQSVQQNGVAGTVGAGIVGAVRNAPGIGLVGALGAPNRDWANVGAQVLNTGTAGVGAASTLRSGTRTALEGTFVDFARGESVAPGFYRADPRQLRFTQSDASPNFVDRAGRSIGTIDSLVSDLRAGRVSADQVGSPLQVVMHEGKPFSIDNRRLVAFNTAEARNVPIQVVSLKDPGVSARFFDRFDPIRGEGWNIVITPTSGRTAAQMLMRDQGLINGVQLRN</sequence>
<evidence type="ECO:0000313" key="4">
    <source>
        <dbReference type="EMBL" id="MDO1537198.1"/>
    </source>
</evidence>
<dbReference type="InterPro" id="IPR050708">
    <property type="entry name" value="T6SS_VgrG/RHS"/>
</dbReference>
<proteinExistence type="predicted"/>
<feature type="domain" description="LysM" evidence="3">
    <location>
        <begin position="5531"/>
        <end position="5578"/>
    </location>
</feature>
<dbReference type="PANTHER" id="PTHR32305:SF15">
    <property type="entry name" value="PROTEIN RHSA-RELATED"/>
    <property type="match status" value="1"/>
</dbReference>
<dbReference type="Pfam" id="PF05593">
    <property type="entry name" value="RHS_repeat"/>
    <property type="match status" value="11"/>
</dbReference>
<feature type="compositionally biased region" description="Basic and acidic residues" evidence="2">
    <location>
        <begin position="3713"/>
        <end position="3724"/>
    </location>
</feature>
<feature type="region of interest" description="Disordered" evidence="2">
    <location>
        <begin position="5254"/>
        <end position="5274"/>
    </location>
</feature>
<dbReference type="Gene3D" id="2.60.40.10">
    <property type="entry name" value="Immunoglobulins"/>
    <property type="match status" value="8"/>
</dbReference>
<dbReference type="InterPro" id="IPR018392">
    <property type="entry name" value="LysM"/>
</dbReference>
<accession>A0ABT8SFQ7</accession>
<keyword evidence="1" id="KW-0677">Repeat</keyword>
<dbReference type="InterPro" id="IPR013783">
    <property type="entry name" value="Ig-like_fold"/>
</dbReference>
<dbReference type="Pfam" id="PF18885">
    <property type="entry name" value="DUF5648"/>
    <property type="match status" value="1"/>
</dbReference>
<dbReference type="NCBIfam" id="TIGR01643">
    <property type="entry name" value="YD_repeat_2x"/>
    <property type="match status" value="13"/>
</dbReference>
<keyword evidence="5" id="KW-1185">Reference proteome</keyword>